<sequence length="478" mass="52086">MHYNNNALLIKRNLLVSLIKLFFEDKLEDGIDRIPYQMTSDPNYQPIRCCVFHDRVILKIRILARLGFSVEDYEDDGTALALHAKKALERTAISGPVLTVLDEACNACVKAQFLITNACQGCLARPCLLNCPKKAVSMNEGHAGIDKTKCINCGICQQVCPYHAIIKIPVPCEEACPVGAISKNEAGKERIDYNKCIFCGNCMRECPFGAMMDKSQILDVLMAKKRGKKISALFAPAVAGQFRASIGKLLGALKQAGFDEVYEVALGADITAKNEALEFTERMEKGEPFMTTSCCPAYIETVQKHIPDLKSRVSETRTPIHYTAEIAAREHPDHLRVFIGPCLAKRKEGLDDPLVDYVLTAEELGALFLALGIDVAQAEEAPVLRPAKAGGRGFPLSGGVAEAVRRNLPGDANFHPEYVNGLNKEGIALMKAWSEGRNTGNILEVMACPGGCVAGPMVYANPKTATNQLKKIAEESEG</sequence>
<reference evidence="10" key="1">
    <citation type="submission" date="2009-12" db="EMBL/GenBank/DDBJ databases">
        <title>Complete sequence of Treponema primitia strain ZAS-2.</title>
        <authorList>
            <person name="Tetu S.G."/>
            <person name="Matson E."/>
            <person name="Ren Q."/>
            <person name="Seshadri R."/>
            <person name="Elbourne L."/>
            <person name="Hassan K.A."/>
            <person name="Durkin A."/>
            <person name="Radune D."/>
            <person name="Mohamoud Y."/>
            <person name="Shay R."/>
            <person name="Jin S."/>
            <person name="Zhang X."/>
            <person name="Lucey K."/>
            <person name="Ballor N.R."/>
            <person name="Ottesen E."/>
            <person name="Rosenthal R."/>
            <person name="Allen A."/>
            <person name="Leadbetter J.R."/>
            <person name="Paulsen I.T."/>
        </authorList>
    </citation>
    <scope>NUCLEOTIDE SEQUENCE [LARGE SCALE GENOMIC DNA]</scope>
    <source>
        <strain evidence="10">ATCC BAA-887 / DSM 12427 / ZAS-2</strain>
    </source>
</reference>
<dbReference type="GO" id="GO:0051539">
    <property type="term" value="F:4 iron, 4 sulfur cluster binding"/>
    <property type="evidence" value="ECO:0007669"/>
    <property type="project" value="UniProtKB-KW"/>
</dbReference>
<reference evidence="8 10" key="3">
    <citation type="journal article" date="2011" name="ISME J.">
        <title>RNA-seq reveals cooperative metabolic interactions between two termite-gut spirochete species in co-culture.</title>
        <authorList>
            <person name="Rosenthal A.Z."/>
            <person name="Matson E.G."/>
            <person name="Eldar A."/>
            <person name="Leadbetter J.R."/>
        </authorList>
    </citation>
    <scope>NUCLEOTIDE SEQUENCE [LARGE SCALE GENOMIC DNA]</scope>
    <source>
        <strain evidence="10">ATCC BAA-887 / DSM 12427 / ZAS-2</strain>
        <strain evidence="8">ZAS-2</strain>
    </source>
</reference>
<dbReference type="PROSITE" id="PS00198">
    <property type="entry name" value="4FE4S_FER_1"/>
    <property type="match status" value="2"/>
</dbReference>
<dbReference type="InterPro" id="IPR050294">
    <property type="entry name" value="RnfB_subfamily"/>
</dbReference>
<dbReference type="InterPro" id="IPR009016">
    <property type="entry name" value="Fe_hydrogenase"/>
</dbReference>
<keyword evidence="6" id="KW-0411">Iron-sulfur</keyword>
<dbReference type="EMBL" id="CP001843">
    <property type="protein sequence ID" value="AEF84748.1"/>
    <property type="molecule type" value="Genomic_DNA"/>
</dbReference>
<dbReference type="STRING" id="545694.TREPR_0390"/>
<evidence type="ECO:0000313" key="9">
    <source>
        <dbReference type="EMBL" id="AEL20840.1"/>
    </source>
</evidence>
<dbReference type="Proteomes" id="UP000009223">
    <property type="component" value="Chromosome"/>
</dbReference>
<dbReference type="SUPFAM" id="SSF54862">
    <property type="entry name" value="4Fe-4S ferredoxins"/>
    <property type="match status" value="1"/>
</dbReference>
<dbReference type="EMBL" id="HQ020754">
    <property type="protein sequence ID" value="AEL20840.1"/>
    <property type="molecule type" value="Genomic_DNA"/>
</dbReference>
<name>F5YMB2_TREPZ</name>
<dbReference type="RefSeq" id="WP_015709621.1">
    <property type="nucleotide sequence ID" value="NC_015578.1"/>
</dbReference>
<feature type="domain" description="4Fe-4S ferredoxin-type" evidence="7">
    <location>
        <begin position="187"/>
        <end position="216"/>
    </location>
</feature>
<dbReference type="PROSITE" id="PS51379">
    <property type="entry name" value="4FE4S_FER_2"/>
    <property type="match status" value="2"/>
</dbReference>
<keyword evidence="10" id="KW-1185">Reference proteome</keyword>
<dbReference type="InterPro" id="IPR027631">
    <property type="entry name" value="Mono_FeFe_hydrog"/>
</dbReference>
<dbReference type="PANTHER" id="PTHR42859:SF10">
    <property type="entry name" value="DIMETHYLSULFOXIDE REDUCTASE CHAIN B"/>
    <property type="match status" value="1"/>
</dbReference>
<keyword evidence="1" id="KW-0813">Transport</keyword>
<feature type="domain" description="4Fe-4S ferredoxin-type" evidence="7">
    <location>
        <begin position="141"/>
        <end position="170"/>
    </location>
</feature>
<keyword evidence="2" id="KW-0004">4Fe-4S</keyword>
<evidence type="ECO:0000259" key="7">
    <source>
        <dbReference type="PROSITE" id="PS51379"/>
    </source>
</evidence>
<dbReference type="Pfam" id="PF00037">
    <property type="entry name" value="Fer4"/>
    <property type="match status" value="2"/>
</dbReference>
<gene>
    <name evidence="9" type="primary">hydA5</name>
    <name evidence="8" type="ordered locus">TREPR_0390</name>
</gene>
<evidence type="ECO:0000256" key="6">
    <source>
        <dbReference type="ARBA" id="ARBA00023014"/>
    </source>
</evidence>
<dbReference type="HOGENOM" id="CLU_039046_0_1_12"/>
<dbReference type="Pfam" id="PF02906">
    <property type="entry name" value="Fe_hyd_lg_C"/>
    <property type="match status" value="1"/>
</dbReference>
<organism evidence="8 10">
    <name type="scientific">Treponema primitia (strain ATCC BAA-887 / DSM 12427 / ZAS-2)</name>
    <dbReference type="NCBI Taxonomy" id="545694"/>
    <lineage>
        <taxon>Bacteria</taxon>
        <taxon>Pseudomonadati</taxon>
        <taxon>Spirochaetota</taxon>
        <taxon>Spirochaetia</taxon>
        <taxon>Spirochaetales</taxon>
        <taxon>Treponemataceae</taxon>
        <taxon>Treponema</taxon>
    </lineage>
</organism>
<dbReference type="OrthoDB" id="9798098at2"/>
<evidence type="ECO:0000256" key="1">
    <source>
        <dbReference type="ARBA" id="ARBA00022448"/>
    </source>
</evidence>
<dbReference type="KEGG" id="tpi:TREPR_0390"/>
<dbReference type="Gene3D" id="3.30.70.20">
    <property type="match status" value="2"/>
</dbReference>
<keyword evidence="5" id="KW-0408">Iron</keyword>
<reference evidence="9" key="4">
    <citation type="journal article" date="2012" name="Microb. Ecol.">
        <title>Genomic analysis reveals multiple [FeFe] hydrogenases and hydrogen sensors encoded by treponemes from the H(2)-rich termite gut.</title>
        <authorList>
            <person name="Ballor N.R."/>
            <person name="Paulsen I."/>
            <person name="Leadbetter J.R."/>
        </authorList>
    </citation>
    <scope>NUCLEOTIDE SEQUENCE</scope>
    <source>
        <strain evidence="9">TREPR_0390</strain>
    </source>
</reference>
<reference evidence="8" key="2">
    <citation type="submission" date="2009-12" db="EMBL/GenBank/DDBJ databases">
        <authorList>
            <person name="Tetu S.G."/>
            <person name="Matson E."/>
            <person name="Ren Q."/>
            <person name="Seshadri R."/>
            <person name="Elbourne L."/>
            <person name="Hassan K.A."/>
            <person name="Durkin A."/>
            <person name="Radune D."/>
            <person name="Mohamoud Y."/>
            <person name="Shay R."/>
            <person name="Jin S."/>
            <person name="Zhang X."/>
            <person name="Lucey K."/>
            <person name="Ballor N.R."/>
            <person name="Ottesen E."/>
            <person name="Rosenthal R."/>
            <person name="Allen A."/>
            <person name="Leadbetter J.R."/>
            <person name="Paulsen I.T."/>
        </authorList>
    </citation>
    <scope>NUCLEOTIDE SEQUENCE</scope>
    <source>
        <strain evidence="8">ZAS-2</strain>
    </source>
</reference>
<dbReference type="AlphaFoldDB" id="F5YMB2"/>
<keyword evidence="3" id="KW-0479">Metal-binding</keyword>
<proteinExistence type="predicted"/>
<dbReference type="SUPFAM" id="SSF53920">
    <property type="entry name" value="Fe-only hydrogenase"/>
    <property type="match status" value="1"/>
</dbReference>
<evidence type="ECO:0000313" key="8">
    <source>
        <dbReference type="EMBL" id="AEF84748.1"/>
    </source>
</evidence>
<protein>
    <submittedName>
        <fullName evidence="8">Fe-hydrogenase large subunit family protein</fullName>
    </submittedName>
    <submittedName>
        <fullName evidence="9">HydA5</fullName>
    </submittedName>
</protein>
<evidence type="ECO:0000256" key="5">
    <source>
        <dbReference type="ARBA" id="ARBA00023004"/>
    </source>
</evidence>
<keyword evidence="4" id="KW-0249">Electron transport</keyword>
<dbReference type="PANTHER" id="PTHR42859">
    <property type="entry name" value="OXIDOREDUCTASE"/>
    <property type="match status" value="1"/>
</dbReference>
<dbReference type="eggNOG" id="COG1143">
    <property type="taxonomic scope" value="Bacteria"/>
</dbReference>
<dbReference type="Gene3D" id="3.40.950.10">
    <property type="entry name" value="Fe-only Hydrogenase (Larger Subunit), Chain L, domain 3"/>
    <property type="match status" value="1"/>
</dbReference>
<evidence type="ECO:0000256" key="4">
    <source>
        <dbReference type="ARBA" id="ARBA00022982"/>
    </source>
</evidence>
<dbReference type="InterPro" id="IPR017900">
    <property type="entry name" value="4Fe4S_Fe_S_CS"/>
</dbReference>
<dbReference type="InterPro" id="IPR004108">
    <property type="entry name" value="Fe_hydrogenase_lsu_C"/>
</dbReference>
<evidence type="ECO:0000256" key="3">
    <source>
        <dbReference type="ARBA" id="ARBA00022723"/>
    </source>
</evidence>
<evidence type="ECO:0000256" key="2">
    <source>
        <dbReference type="ARBA" id="ARBA00022485"/>
    </source>
</evidence>
<evidence type="ECO:0000313" key="10">
    <source>
        <dbReference type="Proteomes" id="UP000009223"/>
    </source>
</evidence>
<dbReference type="InterPro" id="IPR017896">
    <property type="entry name" value="4Fe4S_Fe-S-bd"/>
</dbReference>
<dbReference type="GO" id="GO:0046872">
    <property type="term" value="F:metal ion binding"/>
    <property type="evidence" value="ECO:0007669"/>
    <property type="project" value="UniProtKB-KW"/>
</dbReference>
<dbReference type="NCBIfam" id="TIGR04105">
    <property type="entry name" value="FeFe_hydrog_B1"/>
    <property type="match status" value="1"/>
</dbReference>
<dbReference type="CDD" id="cd10549">
    <property type="entry name" value="MtMvhB_like"/>
    <property type="match status" value="1"/>
</dbReference>
<dbReference type="eggNOG" id="COG4624">
    <property type="taxonomic scope" value="Bacteria"/>
</dbReference>
<accession>F5YMB2</accession>